<dbReference type="EMBL" id="RCCJ01000001">
    <property type="protein sequence ID" value="RLJ70493.1"/>
    <property type="molecule type" value="Genomic_DNA"/>
</dbReference>
<sequence length="201" mass="22537">MISIAVPKGRLFEESIDYLYSRGILPEKFEEGRRLTITAGEINLLLVKPFDVPVYVENGAADLGVCGYDVYWERKPDVYRLLDLGIGVCRISVAGKPESKEKYFNSFYLKLATKYQNIAKSFFSKRGVKVDLINLSGSVELAPIIGLADFILDLVQTGRTLKENGLVEIEEVGKSSAWLICNRASFRNKSSCIKELIDRLS</sequence>
<dbReference type="CDD" id="cd13595">
    <property type="entry name" value="PBP2_HisGs"/>
    <property type="match status" value="1"/>
</dbReference>
<keyword evidence="11 16" id="KW-0808">Transferase</keyword>
<accession>A0A497XUA1</accession>
<dbReference type="InterPro" id="IPR018198">
    <property type="entry name" value="ATP_PRibTrfase_CS"/>
</dbReference>
<gene>
    <name evidence="16" type="primary">hisG</name>
    <name evidence="18" type="ORF">BCF55_0768</name>
</gene>
<dbReference type="GO" id="GO:0000105">
    <property type="term" value="P:L-histidine biosynthetic process"/>
    <property type="evidence" value="ECO:0007669"/>
    <property type="project" value="UniProtKB-UniRule"/>
</dbReference>
<evidence type="ECO:0000256" key="6">
    <source>
        <dbReference type="ARBA" id="ARBA00011946"/>
    </source>
</evidence>
<dbReference type="HAMAP" id="MF_01018">
    <property type="entry name" value="HisG_Short"/>
    <property type="match status" value="1"/>
</dbReference>
<dbReference type="NCBIfam" id="TIGR00070">
    <property type="entry name" value="hisG"/>
    <property type="match status" value="1"/>
</dbReference>
<dbReference type="GO" id="GO:0005524">
    <property type="term" value="F:ATP binding"/>
    <property type="evidence" value="ECO:0007669"/>
    <property type="project" value="UniProtKB-KW"/>
</dbReference>
<evidence type="ECO:0000256" key="7">
    <source>
        <dbReference type="ARBA" id="ARBA00020998"/>
    </source>
</evidence>
<dbReference type="PANTHER" id="PTHR21403">
    <property type="entry name" value="ATP PHOSPHORIBOSYLTRANSFERASE ATP-PRTASE"/>
    <property type="match status" value="1"/>
</dbReference>
<comment type="subcellular location">
    <subcellularLocation>
        <location evidence="2 16">Cytoplasm</location>
    </subcellularLocation>
</comment>
<keyword evidence="13 16" id="KW-0067">ATP-binding</keyword>
<evidence type="ECO:0000256" key="13">
    <source>
        <dbReference type="ARBA" id="ARBA00022840"/>
    </source>
</evidence>
<protein>
    <recommendedName>
        <fullName evidence="7 16">ATP phosphoribosyltransferase</fullName>
        <shortName evidence="16">ATP-PRT</shortName>
        <shortName evidence="16">ATP-PRTase</shortName>
        <ecNumber evidence="6 16">2.4.2.17</ecNumber>
    </recommendedName>
</protein>
<evidence type="ECO:0000256" key="10">
    <source>
        <dbReference type="ARBA" id="ARBA00022676"/>
    </source>
</evidence>
<evidence type="ECO:0000259" key="17">
    <source>
        <dbReference type="Pfam" id="PF01634"/>
    </source>
</evidence>
<dbReference type="Gene3D" id="3.40.190.10">
    <property type="entry name" value="Periplasmic binding protein-like II"/>
    <property type="match status" value="2"/>
</dbReference>
<dbReference type="EC" id="2.4.2.17" evidence="6 16"/>
<dbReference type="FunFam" id="3.40.190.10:FF:000008">
    <property type="entry name" value="ATP phosphoribosyltransferase"/>
    <property type="match status" value="1"/>
</dbReference>
<proteinExistence type="inferred from homology"/>
<dbReference type="GO" id="GO:0005737">
    <property type="term" value="C:cytoplasm"/>
    <property type="evidence" value="ECO:0007669"/>
    <property type="project" value="UniProtKB-SubCell"/>
</dbReference>
<dbReference type="Proteomes" id="UP000267841">
    <property type="component" value="Unassembled WGS sequence"/>
</dbReference>
<keyword evidence="10 16" id="KW-0328">Glycosyltransferase</keyword>
<evidence type="ECO:0000256" key="15">
    <source>
        <dbReference type="ARBA" id="ARBA00024861"/>
    </source>
</evidence>
<comment type="function">
    <text evidence="15 16">Catalyzes the condensation of ATP and 5-phosphoribose 1-diphosphate to form N'-(5'-phosphoribosyl)-ATP (PR-ATP). Has a crucial role in the pathway because the rate of histidine biosynthesis seems to be controlled primarily by regulation of HisG enzymatic activity.</text>
</comment>
<dbReference type="GO" id="GO:0003879">
    <property type="term" value="F:ATP phosphoribosyltransferase activity"/>
    <property type="evidence" value="ECO:0007669"/>
    <property type="project" value="UniProtKB-UniRule"/>
</dbReference>
<dbReference type="RefSeq" id="WP_121010218.1">
    <property type="nucleotide sequence ID" value="NZ_RCCJ01000001.1"/>
</dbReference>
<keyword evidence="9 16" id="KW-0028">Amino-acid biosynthesis</keyword>
<evidence type="ECO:0000256" key="1">
    <source>
        <dbReference type="ARBA" id="ARBA00000915"/>
    </source>
</evidence>
<comment type="catalytic activity">
    <reaction evidence="1 16">
        <text>1-(5-phospho-beta-D-ribosyl)-ATP + diphosphate = 5-phospho-alpha-D-ribose 1-diphosphate + ATP</text>
        <dbReference type="Rhea" id="RHEA:18473"/>
        <dbReference type="ChEBI" id="CHEBI:30616"/>
        <dbReference type="ChEBI" id="CHEBI:33019"/>
        <dbReference type="ChEBI" id="CHEBI:58017"/>
        <dbReference type="ChEBI" id="CHEBI:73183"/>
        <dbReference type="EC" id="2.4.2.17"/>
    </reaction>
</comment>
<keyword evidence="8 16" id="KW-0963">Cytoplasm</keyword>
<dbReference type="InterPro" id="IPR001348">
    <property type="entry name" value="ATP_PRibTrfase_HisG"/>
</dbReference>
<feature type="domain" description="ATP phosphoribosyltransferase catalytic" evidence="17">
    <location>
        <begin position="48"/>
        <end position="200"/>
    </location>
</feature>
<evidence type="ECO:0000256" key="9">
    <source>
        <dbReference type="ARBA" id="ARBA00022605"/>
    </source>
</evidence>
<evidence type="ECO:0000256" key="12">
    <source>
        <dbReference type="ARBA" id="ARBA00022741"/>
    </source>
</evidence>
<keyword evidence="14 16" id="KW-0368">Histidine biosynthesis</keyword>
<keyword evidence="12 16" id="KW-0547">Nucleotide-binding</keyword>
<keyword evidence="19" id="KW-1185">Reference proteome</keyword>
<dbReference type="SUPFAM" id="SSF53850">
    <property type="entry name" value="Periplasmic binding protein-like II"/>
    <property type="match status" value="1"/>
</dbReference>
<comment type="pathway">
    <text evidence="3 16">Amino-acid biosynthesis; L-histidine biosynthesis; L-histidine from 5-phospho-alpha-D-ribose 1-diphosphate: step 1/9.</text>
</comment>
<evidence type="ECO:0000256" key="2">
    <source>
        <dbReference type="ARBA" id="ARBA00004496"/>
    </source>
</evidence>
<dbReference type="UniPathway" id="UPA00031">
    <property type="reaction ID" value="UER00006"/>
</dbReference>
<evidence type="ECO:0000256" key="4">
    <source>
        <dbReference type="ARBA" id="ARBA00009489"/>
    </source>
</evidence>
<evidence type="ECO:0000256" key="14">
    <source>
        <dbReference type="ARBA" id="ARBA00023102"/>
    </source>
</evidence>
<dbReference type="PROSITE" id="PS01316">
    <property type="entry name" value="ATP_P_PHORIBOSYLTR"/>
    <property type="match status" value="1"/>
</dbReference>
<comment type="caution">
    <text evidence="18">The sequence shown here is derived from an EMBL/GenBank/DDBJ whole genome shotgun (WGS) entry which is preliminary data.</text>
</comment>
<dbReference type="AlphaFoldDB" id="A0A497XUA1"/>
<comment type="similarity">
    <text evidence="4 16">Belongs to the ATP phosphoribosyltransferase family. Short subfamily.</text>
</comment>
<name>A0A497XUA1_9AQUI</name>
<dbReference type="InterPro" id="IPR013820">
    <property type="entry name" value="ATP_PRibTrfase_cat"/>
</dbReference>
<dbReference type="PANTHER" id="PTHR21403:SF8">
    <property type="entry name" value="ATP PHOSPHORIBOSYLTRANSFERASE"/>
    <property type="match status" value="1"/>
</dbReference>
<comment type="subunit">
    <text evidence="5 16">Heteromultimer composed of HisG and HisZ subunits.</text>
</comment>
<organism evidence="18 19">
    <name type="scientific">Hydrogenivirga caldilitoris</name>
    <dbReference type="NCBI Taxonomy" id="246264"/>
    <lineage>
        <taxon>Bacteria</taxon>
        <taxon>Pseudomonadati</taxon>
        <taxon>Aquificota</taxon>
        <taxon>Aquificia</taxon>
        <taxon>Aquificales</taxon>
        <taxon>Aquificaceae</taxon>
        <taxon>Hydrogenivirga</taxon>
    </lineage>
</organism>
<evidence type="ECO:0000256" key="3">
    <source>
        <dbReference type="ARBA" id="ARBA00004667"/>
    </source>
</evidence>
<evidence type="ECO:0000256" key="11">
    <source>
        <dbReference type="ARBA" id="ARBA00022679"/>
    </source>
</evidence>
<reference evidence="18 19" key="1">
    <citation type="submission" date="2018-10" db="EMBL/GenBank/DDBJ databases">
        <title>Genomic Encyclopedia of Archaeal and Bacterial Type Strains, Phase II (KMG-II): from individual species to whole genera.</title>
        <authorList>
            <person name="Goeker M."/>
        </authorList>
    </citation>
    <scope>NUCLEOTIDE SEQUENCE [LARGE SCALE GENOMIC DNA]</scope>
    <source>
        <strain evidence="18 19">DSM 16510</strain>
    </source>
</reference>
<evidence type="ECO:0000256" key="8">
    <source>
        <dbReference type="ARBA" id="ARBA00022490"/>
    </source>
</evidence>
<dbReference type="InterPro" id="IPR024893">
    <property type="entry name" value="ATP_PRibTrfase_HisG_short"/>
</dbReference>
<comment type="domain">
    <text evidence="16">Lacks the C-terminal regulatory region which is replaced by HisZ.</text>
</comment>
<dbReference type="Pfam" id="PF01634">
    <property type="entry name" value="HisG"/>
    <property type="match status" value="1"/>
</dbReference>
<evidence type="ECO:0000313" key="18">
    <source>
        <dbReference type="EMBL" id="RLJ70493.1"/>
    </source>
</evidence>
<evidence type="ECO:0000313" key="19">
    <source>
        <dbReference type="Proteomes" id="UP000267841"/>
    </source>
</evidence>
<dbReference type="OrthoDB" id="9801867at2"/>
<evidence type="ECO:0000256" key="5">
    <source>
        <dbReference type="ARBA" id="ARBA00011496"/>
    </source>
</evidence>
<evidence type="ECO:0000256" key="16">
    <source>
        <dbReference type="HAMAP-Rule" id="MF_01018"/>
    </source>
</evidence>